<gene>
    <name evidence="2" type="ORF">L484_003272</name>
</gene>
<reference evidence="3" key="1">
    <citation type="submission" date="2013-01" db="EMBL/GenBank/DDBJ databases">
        <title>Draft Genome Sequence of a Mulberry Tree, Morus notabilis C.K. Schneid.</title>
        <authorList>
            <person name="He N."/>
            <person name="Zhao S."/>
        </authorList>
    </citation>
    <scope>NUCLEOTIDE SEQUENCE</scope>
</reference>
<name>W9QQQ0_9ROSA</name>
<feature type="region of interest" description="Disordered" evidence="1">
    <location>
        <begin position="11"/>
        <end position="81"/>
    </location>
</feature>
<evidence type="ECO:0000313" key="2">
    <source>
        <dbReference type="EMBL" id="EXB50796.1"/>
    </source>
</evidence>
<dbReference type="EMBL" id="KE344013">
    <property type="protein sequence ID" value="EXB50796.1"/>
    <property type="molecule type" value="Genomic_DNA"/>
</dbReference>
<keyword evidence="3" id="KW-1185">Reference proteome</keyword>
<evidence type="ECO:0000256" key="1">
    <source>
        <dbReference type="SAM" id="MobiDB-lite"/>
    </source>
</evidence>
<feature type="compositionally biased region" description="Basic and acidic residues" evidence="1">
    <location>
        <begin position="86"/>
        <end position="95"/>
    </location>
</feature>
<evidence type="ECO:0000313" key="3">
    <source>
        <dbReference type="Proteomes" id="UP000030645"/>
    </source>
</evidence>
<proteinExistence type="predicted"/>
<dbReference type="KEGG" id="mnt:21386813"/>
<accession>W9QQQ0</accession>
<organism evidence="2 3">
    <name type="scientific">Morus notabilis</name>
    <dbReference type="NCBI Taxonomy" id="981085"/>
    <lineage>
        <taxon>Eukaryota</taxon>
        <taxon>Viridiplantae</taxon>
        <taxon>Streptophyta</taxon>
        <taxon>Embryophyta</taxon>
        <taxon>Tracheophyta</taxon>
        <taxon>Spermatophyta</taxon>
        <taxon>Magnoliopsida</taxon>
        <taxon>eudicotyledons</taxon>
        <taxon>Gunneridae</taxon>
        <taxon>Pentapetalae</taxon>
        <taxon>rosids</taxon>
        <taxon>fabids</taxon>
        <taxon>Rosales</taxon>
        <taxon>Moraceae</taxon>
        <taxon>Moreae</taxon>
        <taxon>Morus</taxon>
    </lineage>
</organism>
<sequence length="131" mass="14596">MGNIIKRCFNCFPSSPRNDGQVFIRRPSPDSPPDEVISAEKPAPSSVDEPRKPGKVNTSGRLGDDHADHDQKQIADHHHNNQVQFVDHHDHDQKKSPATGGHKHVMNSREAAEQFKGSLLITDYSVPCSRE</sequence>
<protein>
    <submittedName>
        <fullName evidence="2">Uncharacterized protein</fullName>
    </submittedName>
</protein>
<dbReference type="AlphaFoldDB" id="W9QQQ0"/>
<feature type="region of interest" description="Disordered" evidence="1">
    <location>
        <begin position="86"/>
        <end position="105"/>
    </location>
</feature>
<feature type="compositionally biased region" description="Basic and acidic residues" evidence="1">
    <location>
        <begin position="62"/>
        <end position="79"/>
    </location>
</feature>
<dbReference type="Proteomes" id="UP000030645">
    <property type="component" value="Unassembled WGS sequence"/>
</dbReference>